<feature type="transmembrane region" description="Helical" evidence="11">
    <location>
        <begin position="158"/>
        <end position="181"/>
    </location>
</feature>
<comment type="similarity">
    <text evidence="2">Belongs to the EamA transporter family.</text>
</comment>
<dbReference type="OrthoDB" id="4630069at2"/>
<organism evidence="14 15">
    <name type="scientific">Micromonospora matsumotoense</name>
    <dbReference type="NCBI Taxonomy" id="121616"/>
    <lineage>
        <taxon>Bacteria</taxon>
        <taxon>Bacillati</taxon>
        <taxon>Actinomycetota</taxon>
        <taxon>Actinomycetes</taxon>
        <taxon>Micromonosporales</taxon>
        <taxon>Micromonosporaceae</taxon>
        <taxon>Micromonospora</taxon>
    </lineage>
</organism>
<feature type="transmembrane region" description="Helical" evidence="11">
    <location>
        <begin position="277"/>
        <end position="293"/>
    </location>
</feature>
<evidence type="ECO:0000256" key="8">
    <source>
        <dbReference type="ARBA" id="ARBA00022989"/>
    </source>
</evidence>
<evidence type="ECO:0000313" key="14">
    <source>
        <dbReference type="EMBL" id="SCF33489.1"/>
    </source>
</evidence>
<feature type="transmembrane region" description="Helical" evidence="11">
    <location>
        <begin position="249"/>
        <end position="270"/>
    </location>
</feature>
<evidence type="ECO:0000256" key="1">
    <source>
        <dbReference type="ARBA" id="ARBA00004141"/>
    </source>
</evidence>
<name>A0A1C4ZKR5_9ACTN</name>
<keyword evidence="15" id="KW-1185">Reference proteome</keyword>
<keyword evidence="4 11" id="KW-0812">Transmembrane</keyword>
<keyword evidence="10 11" id="KW-0472">Membrane</keyword>
<evidence type="ECO:0000256" key="3">
    <source>
        <dbReference type="ARBA" id="ARBA00022670"/>
    </source>
</evidence>
<evidence type="ECO:0000256" key="6">
    <source>
        <dbReference type="ARBA" id="ARBA00022801"/>
    </source>
</evidence>
<evidence type="ECO:0000256" key="2">
    <source>
        <dbReference type="ARBA" id="ARBA00007362"/>
    </source>
</evidence>
<keyword evidence="9" id="KW-0482">Metalloprotease</keyword>
<gene>
    <name evidence="14" type="ORF">GA0070216_11044</name>
</gene>
<keyword evidence="5" id="KW-0479">Metal-binding</keyword>
<dbReference type="InterPro" id="IPR000620">
    <property type="entry name" value="EamA_dom"/>
</dbReference>
<dbReference type="Pfam" id="PF14464">
    <property type="entry name" value="Prok-JAB"/>
    <property type="match status" value="1"/>
</dbReference>
<dbReference type="GO" id="GO:0008237">
    <property type="term" value="F:metallopeptidase activity"/>
    <property type="evidence" value="ECO:0007669"/>
    <property type="project" value="UniProtKB-KW"/>
</dbReference>
<evidence type="ECO:0000259" key="12">
    <source>
        <dbReference type="Pfam" id="PF00892"/>
    </source>
</evidence>
<dbReference type="SUPFAM" id="SSF102712">
    <property type="entry name" value="JAB1/MPN domain"/>
    <property type="match status" value="1"/>
</dbReference>
<evidence type="ECO:0000259" key="13">
    <source>
        <dbReference type="Pfam" id="PF14464"/>
    </source>
</evidence>
<dbReference type="InterPro" id="IPR037185">
    <property type="entry name" value="EmrE-like"/>
</dbReference>
<dbReference type="Gene3D" id="3.40.140.10">
    <property type="entry name" value="Cytidine Deaminase, domain 2"/>
    <property type="match status" value="1"/>
</dbReference>
<reference evidence="15" key="1">
    <citation type="submission" date="2016-06" db="EMBL/GenBank/DDBJ databases">
        <authorList>
            <person name="Varghese N."/>
            <person name="Submissions Spin"/>
        </authorList>
    </citation>
    <scope>NUCLEOTIDE SEQUENCE [LARGE SCALE GENOMIC DNA]</scope>
    <source>
        <strain evidence="15">DSM 44100</strain>
    </source>
</reference>
<protein>
    <submittedName>
        <fullName evidence="14">Permease of the drug/metabolite transporter (DMT) superfamily</fullName>
    </submittedName>
</protein>
<keyword evidence="7" id="KW-0862">Zinc</keyword>
<evidence type="ECO:0000256" key="4">
    <source>
        <dbReference type="ARBA" id="ARBA00022692"/>
    </source>
</evidence>
<proteinExistence type="inferred from homology"/>
<feature type="domain" description="JAB" evidence="13">
    <location>
        <begin position="318"/>
        <end position="416"/>
    </location>
</feature>
<dbReference type="GO" id="GO:0006508">
    <property type="term" value="P:proteolysis"/>
    <property type="evidence" value="ECO:0007669"/>
    <property type="project" value="UniProtKB-KW"/>
</dbReference>
<dbReference type="RefSeq" id="WP_091248126.1">
    <property type="nucleotide sequence ID" value="NZ_FMCU01000010.1"/>
</dbReference>
<comment type="subcellular location">
    <subcellularLocation>
        <location evidence="1">Membrane</location>
        <topology evidence="1">Multi-pass membrane protein</topology>
    </subcellularLocation>
</comment>
<keyword evidence="6" id="KW-0378">Hydrolase</keyword>
<dbReference type="AlphaFoldDB" id="A0A1C4ZKR5"/>
<dbReference type="EMBL" id="FMCU01000010">
    <property type="protein sequence ID" value="SCF33489.1"/>
    <property type="molecule type" value="Genomic_DNA"/>
</dbReference>
<dbReference type="PANTHER" id="PTHR32322:SF14">
    <property type="entry name" value="PROTEIN PAGO"/>
    <property type="match status" value="1"/>
</dbReference>
<evidence type="ECO:0000256" key="11">
    <source>
        <dbReference type="SAM" id="Phobius"/>
    </source>
</evidence>
<dbReference type="STRING" id="121616.GA0070216_11044"/>
<dbReference type="InterPro" id="IPR050638">
    <property type="entry name" value="AA-Vitamin_Transporters"/>
</dbReference>
<sequence>MTNDTGRRVGPWQLGLLYLLVCLIWGTTWYGMKMSVETLPPITAAGLRFLVAFPFLLAVCLAAPGVSLLPPPGRRWVVPFIAVVYIAVPYALINYGEQHISSGLAALIFSSVVVFLLLFSVLISRISVSWMQWAGVVIGLGCLVGIVQLTAGISARGILAPAAVLLAAVMHALTYAVMARYGGTVHVLTQETLPIGLGALGLVILGVTVERPDLGAISGRSLTGVLYLGLVGSVIGFAAYFYLLQHVDAVLVSYVFVLFPVVALFGSAVLENSALPALAVVLAVVMLAAFGLTKKASGGRSAPAPAVPDAGSPLDGATLDAIYEHARIAYPGEACGFVHASGRVHEARNMADEMHRQDPVRFPRDAATGYVLPPADLIYLEDHLDGDDPVVVLYHSHPNGRAYFSDEDRRNALIDGVPLYPTLEQLVVGIDDTGVREARLFRCVDGEYTELRFLPGPDRRAAEVG</sequence>
<dbReference type="SUPFAM" id="SSF103481">
    <property type="entry name" value="Multidrug resistance efflux transporter EmrE"/>
    <property type="match status" value="2"/>
</dbReference>
<feature type="domain" description="EamA" evidence="12">
    <location>
        <begin position="163"/>
        <end position="290"/>
    </location>
</feature>
<feature type="transmembrane region" description="Helical" evidence="11">
    <location>
        <begin position="44"/>
        <end position="64"/>
    </location>
</feature>
<evidence type="ECO:0000256" key="5">
    <source>
        <dbReference type="ARBA" id="ARBA00022723"/>
    </source>
</evidence>
<feature type="domain" description="EamA" evidence="12">
    <location>
        <begin position="16"/>
        <end position="146"/>
    </location>
</feature>
<dbReference type="InterPro" id="IPR028090">
    <property type="entry name" value="JAB_dom_prok"/>
</dbReference>
<feature type="transmembrane region" description="Helical" evidence="11">
    <location>
        <begin position="130"/>
        <end position="151"/>
    </location>
</feature>
<keyword evidence="3" id="KW-0645">Protease</keyword>
<feature type="transmembrane region" description="Helical" evidence="11">
    <location>
        <begin position="105"/>
        <end position="124"/>
    </location>
</feature>
<dbReference type="Pfam" id="PF00892">
    <property type="entry name" value="EamA"/>
    <property type="match status" value="2"/>
</dbReference>
<evidence type="ECO:0000256" key="10">
    <source>
        <dbReference type="ARBA" id="ARBA00023136"/>
    </source>
</evidence>
<evidence type="ECO:0000256" key="9">
    <source>
        <dbReference type="ARBA" id="ARBA00023049"/>
    </source>
</evidence>
<keyword evidence="8 11" id="KW-1133">Transmembrane helix</keyword>
<feature type="transmembrane region" description="Helical" evidence="11">
    <location>
        <begin position="12"/>
        <end position="32"/>
    </location>
</feature>
<dbReference type="GO" id="GO:0016020">
    <property type="term" value="C:membrane"/>
    <property type="evidence" value="ECO:0007669"/>
    <property type="project" value="UniProtKB-SubCell"/>
</dbReference>
<feature type="transmembrane region" description="Helical" evidence="11">
    <location>
        <begin position="221"/>
        <end position="243"/>
    </location>
</feature>
<evidence type="ECO:0000313" key="15">
    <source>
        <dbReference type="Proteomes" id="UP000198797"/>
    </source>
</evidence>
<feature type="transmembrane region" description="Helical" evidence="11">
    <location>
        <begin position="193"/>
        <end position="209"/>
    </location>
</feature>
<evidence type="ECO:0000256" key="7">
    <source>
        <dbReference type="ARBA" id="ARBA00022833"/>
    </source>
</evidence>
<dbReference type="PANTHER" id="PTHR32322">
    <property type="entry name" value="INNER MEMBRANE TRANSPORTER"/>
    <property type="match status" value="1"/>
</dbReference>
<dbReference type="Proteomes" id="UP000198797">
    <property type="component" value="Unassembled WGS sequence"/>
</dbReference>
<feature type="transmembrane region" description="Helical" evidence="11">
    <location>
        <begin position="76"/>
        <end position="93"/>
    </location>
</feature>
<dbReference type="GO" id="GO:0046872">
    <property type="term" value="F:metal ion binding"/>
    <property type="evidence" value="ECO:0007669"/>
    <property type="project" value="UniProtKB-KW"/>
</dbReference>
<accession>A0A1C4ZKR5</accession>